<keyword evidence="2 13" id="KW-0378">Hydrolase</keyword>
<dbReference type="InterPro" id="IPR000073">
    <property type="entry name" value="AB_hydrolase_1"/>
</dbReference>
<name>A0ABS7SUH2_9BURK</name>
<evidence type="ECO:0000256" key="4">
    <source>
        <dbReference type="ARBA" id="ARBA00039132"/>
    </source>
</evidence>
<dbReference type="Proteomes" id="UP000809349">
    <property type="component" value="Unassembled WGS sequence"/>
</dbReference>
<evidence type="ECO:0000256" key="9">
    <source>
        <dbReference type="ARBA" id="ARBA00046047"/>
    </source>
</evidence>
<evidence type="ECO:0000313" key="13">
    <source>
        <dbReference type="EMBL" id="MBZ2209567.1"/>
    </source>
</evidence>
<dbReference type="SUPFAM" id="SSF53474">
    <property type="entry name" value="alpha/beta-Hydrolases"/>
    <property type="match status" value="1"/>
</dbReference>
<dbReference type="Gene3D" id="3.40.50.1820">
    <property type="entry name" value="alpha/beta hydrolase"/>
    <property type="match status" value="1"/>
</dbReference>
<gene>
    <name evidence="13" type="ORF">I4X03_020050</name>
</gene>
<sequence>MTQQRIEFPGAHGTMLAARLDAPAGPIRAYALFAHCFTCGKDVFAATRISQALTEHGVAVLRFDFTGLGASDGEFANTNFSSNVADLVAAADYLRRHHHAPAVLIGHSLGGAAVLAAAEQVPEARAVVTVAAPSDPSHVAGLFRDQLAQIEADGEAEVKLAGRTFRIQRQFLHDAAQHRLGETVARMRKALLVMHSPRDQTVDISNALDIFTHAKHPKSFVSLDTADHLLSQKSDALYIANVIAAWSERYLPPAPGGHRDGERPG</sequence>
<proteinExistence type="predicted"/>
<evidence type="ECO:0000259" key="12">
    <source>
        <dbReference type="Pfam" id="PF12697"/>
    </source>
</evidence>
<evidence type="ECO:0000256" key="1">
    <source>
        <dbReference type="ARBA" id="ARBA00012423"/>
    </source>
</evidence>
<comment type="catalytic activity">
    <reaction evidence="10">
        <text>S-hexadecanoyl-L-cysteinyl-[protein] + H2O = L-cysteinyl-[protein] + hexadecanoate + H(+)</text>
        <dbReference type="Rhea" id="RHEA:19233"/>
        <dbReference type="Rhea" id="RHEA-COMP:10131"/>
        <dbReference type="Rhea" id="RHEA-COMP:11032"/>
        <dbReference type="ChEBI" id="CHEBI:7896"/>
        <dbReference type="ChEBI" id="CHEBI:15377"/>
        <dbReference type="ChEBI" id="CHEBI:15378"/>
        <dbReference type="ChEBI" id="CHEBI:29950"/>
        <dbReference type="ChEBI" id="CHEBI:74151"/>
        <dbReference type="EC" id="3.1.2.22"/>
    </reaction>
    <physiologicalReaction direction="left-to-right" evidence="10">
        <dbReference type="Rhea" id="RHEA:19234"/>
    </physiologicalReaction>
</comment>
<evidence type="ECO:0000256" key="3">
    <source>
        <dbReference type="ARBA" id="ARBA00022946"/>
    </source>
</evidence>
<evidence type="ECO:0000256" key="8">
    <source>
        <dbReference type="ARBA" id="ARBA00042704"/>
    </source>
</evidence>
<dbReference type="EMBL" id="JAFBIL020000008">
    <property type="protein sequence ID" value="MBZ2209567.1"/>
    <property type="molecule type" value="Genomic_DNA"/>
</dbReference>
<dbReference type="InterPro" id="IPR029058">
    <property type="entry name" value="AB_hydrolase_fold"/>
</dbReference>
<keyword evidence="3" id="KW-0809">Transit peptide</keyword>
<comment type="caution">
    <text evidence="13">The sequence shown here is derived from an EMBL/GenBank/DDBJ whole genome shotgun (WGS) entry which is preliminary data.</text>
</comment>
<dbReference type="GO" id="GO:0016787">
    <property type="term" value="F:hydrolase activity"/>
    <property type="evidence" value="ECO:0007669"/>
    <property type="project" value="UniProtKB-KW"/>
</dbReference>
<dbReference type="Pfam" id="PF12697">
    <property type="entry name" value="Abhydrolase_6"/>
    <property type="match status" value="1"/>
</dbReference>
<organism evidence="13 14">
    <name type="scientific">Massilia soli</name>
    <dbReference type="NCBI Taxonomy" id="2792854"/>
    <lineage>
        <taxon>Bacteria</taxon>
        <taxon>Pseudomonadati</taxon>
        <taxon>Pseudomonadota</taxon>
        <taxon>Betaproteobacteria</taxon>
        <taxon>Burkholderiales</taxon>
        <taxon>Oxalobacteraceae</taxon>
        <taxon>Telluria group</taxon>
        <taxon>Massilia</taxon>
    </lineage>
</organism>
<dbReference type="PANTHER" id="PTHR16138">
    <property type="entry name" value="MYCOPHENOLIC ACID ACYL-GLUCURONIDE ESTERASE, MITOCHONDRIAL"/>
    <property type="match status" value="1"/>
</dbReference>
<evidence type="ECO:0000256" key="11">
    <source>
        <dbReference type="ARBA" id="ARBA00047972"/>
    </source>
</evidence>
<feature type="domain" description="AB hydrolase-1" evidence="12">
    <location>
        <begin position="32"/>
        <end position="196"/>
    </location>
</feature>
<keyword evidence="14" id="KW-1185">Reference proteome</keyword>
<dbReference type="RefSeq" id="WP_223470018.1">
    <property type="nucleotide sequence ID" value="NZ_JAFBIL020000008.1"/>
</dbReference>
<evidence type="ECO:0000256" key="10">
    <source>
        <dbReference type="ARBA" id="ARBA00047409"/>
    </source>
</evidence>
<comment type="function">
    <text evidence="9">Acts as an acyl-protein thioesterase that hydrolyzes fatty acids from acylated residues in proteins. Regulates the mitochondrial S-depalmitoylation of the nucleophilic active site residue of peroxiredoxin-5/PRDX5, a key antioxidant protein, therefore modulating mitochondrial antioxidant ability. Also catalyzes the deglucuronidation of mycophenolic acid acyl-glucuronide, an active metabolite of the immunosuppressant drug mycophenolate.</text>
</comment>
<dbReference type="EC" id="3.1.1.93" evidence="4"/>
<accession>A0ABS7SUH2</accession>
<evidence type="ECO:0000256" key="6">
    <source>
        <dbReference type="ARBA" id="ARBA00041520"/>
    </source>
</evidence>
<evidence type="ECO:0000256" key="5">
    <source>
        <dbReference type="ARBA" id="ARBA00039314"/>
    </source>
</evidence>
<dbReference type="PANTHER" id="PTHR16138:SF7">
    <property type="entry name" value="PALMITOYL-PROTEIN THIOESTERASE ABHD10, MITOCHONDRIAL"/>
    <property type="match status" value="1"/>
</dbReference>
<dbReference type="EC" id="3.1.2.22" evidence="1"/>
<dbReference type="InterPro" id="IPR052382">
    <property type="entry name" value="ABHD10_acyl-thioesterase"/>
</dbReference>
<evidence type="ECO:0000256" key="7">
    <source>
        <dbReference type="ARBA" id="ARBA00042645"/>
    </source>
</evidence>
<reference evidence="13 14" key="1">
    <citation type="submission" date="2021-08" db="EMBL/GenBank/DDBJ databases">
        <title>Massilia sp. R798.</title>
        <authorList>
            <person name="Baek J.H."/>
            <person name="Jung H.S."/>
            <person name="Kim K.R."/>
            <person name="Jeon C.O."/>
        </authorList>
    </citation>
    <scope>NUCLEOTIDE SEQUENCE [LARGE SCALE GENOMIC DNA]</scope>
    <source>
        <strain evidence="13 14">R798</strain>
    </source>
</reference>
<comment type="catalytic activity">
    <reaction evidence="11">
        <text>mycophenolic acid O-acyl-beta-D-glucuronide + H2O = mycophenolate + D-glucuronate + H(+)</text>
        <dbReference type="Rhea" id="RHEA:34179"/>
        <dbReference type="ChEBI" id="CHEBI:15377"/>
        <dbReference type="ChEBI" id="CHEBI:15378"/>
        <dbReference type="ChEBI" id="CHEBI:58720"/>
        <dbReference type="ChEBI" id="CHEBI:62932"/>
        <dbReference type="ChEBI" id="CHEBI:66982"/>
        <dbReference type="EC" id="3.1.1.93"/>
    </reaction>
    <physiologicalReaction direction="left-to-right" evidence="11">
        <dbReference type="Rhea" id="RHEA:34180"/>
    </physiologicalReaction>
</comment>
<evidence type="ECO:0000256" key="2">
    <source>
        <dbReference type="ARBA" id="ARBA00022801"/>
    </source>
</evidence>
<protein>
    <recommendedName>
        <fullName evidence="5">Palmitoyl-protein thioesterase ABHD10, mitochondrial</fullName>
        <ecNumber evidence="4">3.1.1.93</ecNumber>
        <ecNumber evidence="1">3.1.2.22</ecNumber>
    </recommendedName>
    <alternativeName>
        <fullName evidence="7">Acyl-protein thioesterase ABHD10</fullName>
    </alternativeName>
    <alternativeName>
        <fullName evidence="8">Alpha/beta hydrolase domain-containing protein 10</fullName>
    </alternativeName>
    <alternativeName>
        <fullName evidence="6">Mycophenolic acid acyl-glucuronide esterase, mitochondrial</fullName>
    </alternativeName>
</protein>
<evidence type="ECO:0000313" key="14">
    <source>
        <dbReference type="Proteomes" id="UP000809349"/>
    </source>
</evidence>